<dbReference type="Gene3D" id="3.40.1310.20">
    <property type="match status" value="1"/>
</dbReference>
<evidence type="ECO:0000256" key="8">
    <source>
        <dbReference type="ARBA" id="ARBA00022801"/>
    </source>
</evidence>
<keyword evidence="10" id="KW-0238">DNA-binding</keyword>
<protein>
    <submittedName>
        <fullName evidence="12">26702_t:CDS:1</fullName>
    </submittedName>
</protein>
<evidence type="ECO:0000256" key="6">
    <source>
        <dbReference type="ARBA" id="ARBA00022741"/>
    </source>
</evidence>
<reference evidence="12 13" key="1">
    <citation type="submission" date="2021-06" db="EMBL/GenBank/DDBJ databases">
        <authorList>
            <person name="Kallberg Y."/>
            <person name="Tangrot J."/>
            <person name="Rosling A."/>
        </authorList>
    </citation>
    <scope>NUCLEOTIDE SEQUENCE [LARGE SCALE GENOMIC DNA]</scope>
    <source>
        <strain evidence="12 13">120-4 pot B 10/14</strain>
    </source>
</reference>
<evidence type="ECO:0000256" key="5">
    <source>
        <dbReference type="ARBA" id="ARBA00022723"/>
    </source>
</evidence>
<dbReference type="SUPFAM" id="SSF52540">
    <property type="entry name" value="P-loop containing nucleoside triphosphate hydrolases"/>
    <property type="match status" value="1"/>
</dbReference>
<keyword evidence="7" id="KW-0255">Endonuclease</keyword>
<feature type="domain" description="CRESS-DNA virus Rep endonuclease" evidence="11">
    <location>
        <begin position="5"/>
        <end position="123"/>
    </location>
</feature>
<proteinExistence type="predicted"/>
<keyword evidence="1" id="KW-0808">Transferase</keyword>
<feature type="non-terminal residue" evidence="12">
    <location>
        <position position="539"/>
    </location>
</feature>
<keyword evidence="9" id="KW-0190">Covalent protein-DNA linkage</keyword>
<dbReference type="InterPro" id="IPR027417">
    <property type="entry name" value="P-loop_NTPase"/>
</dbReference>
<sequence length="539" mass="64472">MIKKNTQFRRFMFTIHNAKPDHKEKIETMFLTNFLIFALIVFQFEPTKEGIPHIQGFCILKKQLRVGQYLESANKIKIPETIKSLFQDNTMHIDFNNGTVQDAINYCMKSWNKCSLHHQPNKKKYCKCSLQDRYNYSECNLCDENCWQYRTYARCQDIKNPGPFTFAREEMIKDIEEQKLSKEEIFVKHKETILTLSLNTKNINDIYTAQKKVKYIDYPRNWKMCTFYFFGPSRVGKSYLFKLLFPKTFTKTNNSGPWFDGYKKIINHNSILFDDFRGSDLKHQNLLTLLDCGEITIQKKHGNINVNPFIIGFTANQSLRSQYNYFEDNQKIVLSNGEEKQNRKYYSATLNRIDYLIEFVKFKENNSEVCKDMCNCCLIRLIFHKGSYEKFKNLDFRIEFNSNISKEKAVEIVYNEEGIFYEQGKYYSFCNNFKSETENYILYNYEIINEYETILIKFPNARINKKDNNEPEIQIDYRKYYEELQIQKSTNKKQKLDIEDSQLENSESEYDLIENSKFLDLQIESSKQKHDEDEYQIQE</sequence>
<accession>A0ABN7WH25</accession>
<organism evidence="12 13">
    <name type="scientific">Gigaspora margarita</name>
    <dbReference type="NCBI Taxonomy" id="4874"/>
    <lineage>
        <taxon>Eukaryota</taxon>
        <taxon>Fungi</taxon>
        <taxon>Fungi incertae sedis</taxon>
        <taxon>Mucoromycota</taxon>
        <taxon>Glomeromycotina</taxon>
        <taxon>Glomeromycetes</taxon>
        <taxon>Diversisporales</taxon>
        <taxon>Gigasporaceae</taxon>
        <taxon>Gigaspora</taxon>
    </lineage>
</organism>
<keyword evidence="13" id="KW-1185">Reference proteome</keyword>
<keyword evidence="8" id="KW-0378">Hydrolase</keyword>
<evidence type="ECO:0000256" key="3">
    <source>
        <dbReference type="ARBA" id="ARBA00022705"/>
    </source>
</evidence>
<evidence type="ECO:0000256" key="10">
    <source>
        <dbReference type="ARBA" id="ARBA00023125"/>
    </source>
</evidence>
<gene>
    <name evidence="12" type="ORF">GMARGA_LOCUS30850</name>
</gene>
<keyword evidence="5" id="KW-0479">Metal-binding</keyword>
<comment type="caution">
    <text evidence="12">The sequence shown here is derived from an EMBL/GenBank/DDBJ whole genome shotgun (WGS) entry which is preliminary data.</text>
</comment>
<dbReference type="Proteomes" id="UP000789901">
    <property type="component" value="Unassembled WGS sequence"/>
</dbReference>
<evidence type="ECO:0000256" key="4">
    <source>
        <dbReference type="ARBA" id="ARBA00022722"/>
    </source>
</evidence>
<keyword evidence="6" id="KW-0547">Nucleotide-binding</keyword>
<keyword evidence="3" id="KW-0235">DNA replication</keyword>
<evidence type="ECO:0000256" key="9">
    <source>
        <dbReference type="ARBA" id="ARBA00023124"/>
    </source>
</evidence>
<evidence type="ECO:0000259" key="11">
    <source>
        <dbReference type="PROSITE" id="PS52020"/>
    </source>
</evidence>
<dbReference type="InterPro" id="IPR049912">
    <property type="entry name" value="CRESS_DNA_REP"/>
</dbReference>
<keyword evidence="2" id="KW-0548">Nucleotidyltransferase</keyword>
<evidence type="ECO:0000313" key="13">
    <source>
        <dbReference type="Proteomes" id="UP000789901"/>
    </source>
</evidence>
<keyword evidence="4" id="KW-0540">Nuclease</keyword>
<dbReference type="PROSITE" id="PS52020">
    <property type="entry name" value="CRESS_DNA_REP"/>
    <property type="match status" value="1"/>
</dbReference>
<name>A0ABN7WH25_GIGMA</name>
<evidence type="ECO:0000313" key="12">
    <source>
        <dbReference type="EMBL" id="CAG8831952.1"/>
    </source>
</evidence>
<evidence type="ECO:0000256" key="2">
    <source>
        <dbReference type="ARBA" id="ARBA00022695"/>
    </source>
</evidence>
<dbReference type="EMBL" id="CAJVQB010044506">
    <property type="protein sequence ID" value="CAG8831952.1"/>
    <property type="molecule type" value="Genomic_DNA"/>
</dbReference>
<evidence type="ECO:0000256" key="1">
    <source>
        <dbReference type="ARBA" id="ARBA00022679"/>
    </source>
</evidence>
<evidence type="ECO:0000256" key="7">
    <source>
        <dbReference type="ARBA" id="ARBA00022759"/>
    </source>
</evidence>